<dbReference type="EMBL" id="MT143863">
    <property type="protein sequence ID" value="QJB03845.1"/>
    <property type="molecule type" value="Genomic_DNA"/>
</dbReference>
<sequence>MLALPLHDLPTRSASGFLIRHVVPRAEPPQLVGPLDRKALFSTLSAGDAIIGVGHGDPARFSGYRDQVLIDLSSIPDVRGKVVVLISCQTARQLGPALINAGADSYIGFLEDLVWVMDAESASTPWADKFAAPAMMPIVNCVNTILDGKVTADAFVVLTNELMRNAAVEEEDELIAACLRFNAKNASLLGNPMARVKARPKVAFPLPPPPLFPYLA</sequence>
<name>A0A6H1Z7F4_9ZZZZ</name>
<reference evidence="1" key="1">
    <citation type="submission" date="2020-03" db="EMBL/GenBank/DDBJ databases">
        <title>The deep terrestrial virosphere.</title>
        <authorList>
            <person name="Holmfeldt K."/>
            <person name="Nilsson E."/>
            <person name="Simone D."/>
            <person name="Lopez-Fernandez M."/>
            <person name="Wu X."/>
            <person name="de Brujin I."/>
            <person name="Lundin D."/>
            <person name="Andersson A."/>
            <person name="Bertilsson S."/>
            <person name="Dopson M."/>
        </authorList>
    </citation>
    <scope>NUCLEOTIDE SEQUENCE</scope>
    <source>
        <strain evidence="1">MM171A00097</strain>
        <strain evidence="2">MM171B00542</strain>
    </source>
</reference>
<evidence type="ECO:0000313" key="2">
    <source>
        <dbReference type="EMBL" id="QJB03845.1"/>
    </source>
</evidence>
<accession>A0A6H1Z7F4</accession>
<proteinExistence type="predicted"/>
<evidence type="ECO:0008006" key="3">
    <source>
        <dbReference type="Google" id="ProtNLM"/>
    </source>
</evidence>
<protein>
    <recommendedName>
        <fullName evidence="3">CHAT domain-containing protein</fullName>
    </recommendedName>
</protein>
<dbReference type="AlphaFoldDB" id="A0A6H1Z7F4"/>
<evidence type="ECO:0000313" key="1">
    <source>
        <dbReference type="EMBL" id="QJA43468.1"/>
    </source>
</evidence>
<dbReference type="EMBL" id="MT143710">
    <property type="protein sequence ID" value="QJA43468.1"/>
    <property type="molecule type" value="Genomic_DNA"/>
</dbReference>
<organism evidence="1">
    <name type="scientific">viral metagenome</name>
    <dbReference type="NCBI Taxonomy" id="1070528"/>
    <lineage>
        <taxon>unclassified sequences</taxon>
        <taxon>metagenomes</taxon>
        <taxon>organismal metagenomes</taxon>
    </lineage>
</organism>
<gene>
    <name evidence="1" type="ORF">MM171A00097_0115</name>
    <name evidence="2" type="ORF">MM171B00542_0016</name>
</gene>